<name>A0A090QZ35_9GAMM</name>
<reference evidence="1 2" key="1">
    <citation type="journal article" date="2014" name="Genome Announc.">
        <title>Draft Genome Sequences of Two Vibrionaceae Species, Vibrio ponticus C121 and Photobacterium aphoticum C119, Isolated as Coral Reef Microbiota.</title>
        <authorList>
            <person name="Al-saari N."/>
            <person name="Meirelles P.M."/>
            <person name="Mino S."/>
            <person name="Suda W."/>
            <person name="Oshima K."/>
            <person name="Hattori M."/>
            <person name="Ohkuma M."/>
            <person name="Thompson F.L."/>
            <person name="Gomez-Gil B."/>
            <person name="Sawabe T."/>
            <person name="Sawabe T."/>
        </authorList>
    </citation>
    <scope>NUCLEOTIDE SEQUENCE [LARGE SCALE GENOMIC DNA]</scope>
    <source>
        <strain evidence="1 2">JCM 19237</strain>
    </source>
</reference>
<dbReference type="AlphaFoldDB" id="A0A090QZ35"/>
<sequence>MLIFSSAHSVSLFLCINDADFYTPFYYAHPLHKVYANSLK</sequence>
<accession>A0A090QZ35</accession>
<evidence type="ECO:0000313" key="1">
    <source>
        <dbReference type="EMBL" id="GAL07129.1"/>
    </source>
</evidence>
<gene>
    <name evidence="1" type="ORF">JCM19237_4545</name>
</gene>
<organism evidence="1 2">
    <name type="scientific">Photobacterium aphoticum</name>
    <dbReference type="NCBI Taxonomy" id="754436"/>
    <lineage>
        <taxon>Bacteria</taxon>
        <taxon>Pseudomonadati</taxon>
        <taxon>Pseudomonadota</taxon>
        <taxon>Gammaproteobacteria</taxon>
        <taxon>Vibrionales</taxon>
        <taxon>Vibrionaceae</taxon>
        <taxon>Photobacterium</taxon>
    </lineage>
</organism>
<proteinExistence type="predicted"/>
<dbReference type="Proteomes" id="UP000029227">
    <property type="component" value="Unassembled WGS sequence"/>
</dbReference>
<dbReference type="EMBL" id="BBMN01000015">
    <property type="protein sequence ID" value="GAL07129.1"/>
    <property type="molecule type" value="Genomic_DNA"/>
</dbReference>
<protein>
    <submittedName>
        <fullName evidence="1">Uncharacterized protein</fullName>
    </submittedName>
</protein>
<evidence type="ECO:0000313" key="2">
    <source>
        <dbReference type="Proteomes" id="UP000029227"/>
    </source>
</evidence>
<comment type="caution">
    <text evidence="1">The sequence shown here is derived from an EMBL/GenBank/DDBJ whole genome shotgun (WGS) entry which is preliminary data.</text>
</comment>
<dbReference type="STRING" id="754436.JCM19237_4545"/>